<gene>
    <name evidence="11" type="ORF">CHILSU_LOCUS7758</name>
</gene>
<keyword evidence="9 10" id="KW-0807">Transducer</keyword>
<evidence type="ECO:0000313" key="11">
    <source>
        <dbReference type="EMBL" id="CAH0404426.1"/>
    </source>
</evidence>
<keyword evidence="4 10" id="KW-0812">Transmembrane</keyword>
<keyword evidence="7 10" id="KW-0472">Membrane</keyword>
<feature type="transmembrane region" description="Helical" evidence="10">
    <location>
        <begin position="230"/>
        <end position="252"/>
    </location>
</feature>
<name>A0ABN8B8Y7_CHISP</name>
<evidence type="ECO:0000256" key="8">
    <source>
        <dbReference type="ARBA" id="ARBA00023170"/>
    </source>
</evidence>
<dbReference type="Proteomes" id="UP001153292">
    <property type="component" value="Chromosome 29"/>
</dbReference>
<keyword evidence="6 10" id="KW-1133">Transmembrane helix</keyword>
<comment type="caution">
    <text evidence="10">Lacks conserved residue(s) required for the propagation of feature annotation.</text>
</comment>
<evidence type="ECO:0000256" key="7">
    <source>
        <dbReference type="ARBA" id="ARBA00023136"/>
    </source>
</evidence>
<evidence type="ECO:0000313" key="12">
    <source>
        <dbReference type="Proteomes" id="UP001153292"/>
    </source>
</evidence>
<evidence type="ECO:0000256" key="6">
    <source>
        <dbReference type="ARBA" id="ARBA00022989"/>
    </source>
</evidence>
<keyword evidence="2" id="KW-1003">Cell membrane</keyword>
<evidence type="ECO:0000256" key="5">
    <source>
        <dbReference type="ARBA" id="ARBA00022725"/>
    </source>
</evidence>
<dbReference type="InterPro" id="IPR004117">
    <property type="entry name" value="7tm6_olfct_rcpt"/>
</dbReference>
<evidence type="ECO:0000256" key="3">
    <source>
        <dbReference type="ARBA" id="ARBA00022606"/>
    </source>
</evidence>
<keyword evidence="12" id="KW-1185">Reference proteome</keyword>
<dbReference type="PANTHER" id="PTHR21137">
    <property type="entry name" value="ODORANT RECEPTOR"/>
    <property type="match status" value="1"/>
</dbReference>
<comment type="subcellular location">
    <subcellularLocation>
        <location evidence="1 10">Cell membrane</location>
        <topology evidence="1 10">Multi-pass membrane protein</topology>
    </subcellularLocation>
</comment>
<protein>
    <recommendedName>
        <fullName evidence="10">Odorant receptor</fullName>
    </recommendedName>
</protein>
<sequence>MMLVLFQPIVVTILIDMYSCWQKSDMFNIIRHSTILGPFLGAFFKMFLMHYKRAEVKRIIDEINDDYLTYNNYNHELKQIALESIKSSVFFVEQLWTYTVTACIMAFPVMGIVLTFISHLTQSEPKKYMVHDLKIPFRPPEDRFETPFFEIMFVYMFLAAIICVLNYVSYDGLFGLACYHACLKMRMFSKKLEYVFQCKDGDAYSRLVQVIEEQKATYEYNALVQNSFDIWLGTIVISTMIQLGSLLFHISAGYGFDFRYMLFSCTSVVHIFLPCTYASKLRNTSVETSTLMYCSGWERSRERRIVRVMPFLLARAQIASRITAFYLFDVDMQLFVTMMRTSYTIFTLLRT</sequence>
<keyword evidence="8 10" id="KW-0675">Receptor</keyword>
<feature type="transmembrane region" description="Helical" evidence="10">
    <location>
        <begin position="153"/>
        <end position="182"/>
    </location>
</feature>
<organism evidence="11 12">
    <name type="scientific">Chilo suppressalis</name>
    <name type="common">Asiatic rice borer moth</name>
    <dbReference type="NCBI Taxonomy" id="168631"/>
    <lineage>
        <taxon>Eukaryota</taxon>
        <taxon>Metazoa</taxon>
        <taxon>Ecdysozoa</taxon>
        <taxon>Arthropoda</taxon>
        <taxon>Hexapoda</taxon>
        <taxon>Insecta</taxon>
        <taxon>Pterygota</taxon>
        <taxon>Neoptera</taxon>
        <taxon>Endopterygota</taxon>
        <taxon>Lepidoptera</taxon>
        <taxon>Glossata</taxon>
        <taxon>Ditrysia</taxon>
        <taxon>Pyraloidea</taxon>
        <taxon>Crambidae</taxon>
        <taxon>Crambinae</taxon>
        <taxon>Chilo</taxon>
    </lineage>
</organism>
<dbReference type="PANTHER" id="PTHR21137:SF35">
    <property type="entry name" value="ODORANT RECEPTOR 19A-RELATED"/>
    <property type="match status" value="1"/>
</dbReference>
<accession>A0ABN8B8Y7</accession>
<feature type="transmembrane region" description="Helical" evidence="10">
    <location>
        <begin position="95"/>
        <end position="117"/>
    </location>
</feature>
<reference evidence="11" key="1">
    <citation type="submission" date="2021-12" db="EMBL/GenBank/DDBJ databases">
        <authorList>
            <person name="King R."/>
        </authorList>
    </citation>
    <scope>NUCLEOTIDE SEQUENCE</scope>
</reference>
<dbReference type="EMBL" id="OU963922">
    <property type="protein sequence ID" value="CAH0404426.1"/>
    <property type="molecule type" value="Genomic_DNA"/>
</dbReference>
<evidence type="ECO:0000256" key="4">
    <source>
        <dbReference type="ARBA" id="ARBA00022692"/>
    </source>
</evidence>
<evidence type="ECO:0000256" key="9">
    <source>
        <dbReference type="ARBA" id="ARBA00023224"/>
    </source>
</evidence>
<evidence type="ECO:0000256" key="10">
    <source>
        <dbReference type="RuleBase" id="RU351113"/>
    </source>
</evidence>
<proteinExistence type="inferred from homology"/>
<keyword evidence="5 10" id="KW-0552">Olfaction</keyword>
<keyword evidence="3 10" id="KW-0716">Sensory transduction</keyword>
<comment type="similarity">
    <text evidence="10">Belongs to the insect chemoreceptor superfamily. Heteromeric odorant receptor channel (TC 1.A.69) family.</text>
</comment>
<evidence type="ECO:0000256" key="2">
    <source>
        <dbReference type="ARBA" id="ARBA00022475"/>
    </source>
</evidence>
<dbReference type="Pfam" id="PF02949">
    <property type="entry name" value="7tm_6"/>
    <property type="match status" value="1"/>
</dbReference>
<feature type="transmembrane region" description="Helical" evidence="10">
    <location>
        <begin position="29"/>
        <end position="48"/>
    </location>
</feature>
<evidence type="ECO:0000256" key="1">
    <source>
        <dbReference type="ARBA" id="ARBA00004651"/>
    </source>
</evidence>